<protein>
    <submittedName>
        <fullName evidence="1">Uncharacterized protein</fullName>
    </submittedName>
</protein>
<keyword evidence="2" id="KW-1185">Reference proteome</keyword>
<dbReference type="Proteomes" id="UP000790377">
    <property type="component" value="Unassembled WGS sequence"/>
</dbReference>
<comment type="caution">
    <text evidence="1">The sequence shown here is derived from an EMBL/GenBank/DDBJ whole genome shotgun (WGS) entry which is preliminary data.</text>
</comment>
<dbReference type="EMBL" id="MU268561">
    <property type="protein sequence ID" value="KAH7904213.1"/>
    <property type="molecule type" value="Genomic_DNA"/>
</dbReference>
<sequence>PLLNPSLYPSSSSVAPHNLPQPYPSHRGIFTPSQPHTRISSTNRPITIFAYKCEWVSADGQVCDMHFASDQNSIFRHLKERHQVRRVGTSLCRWGGICQELRHDTIARHVTTHVGVRWACSSCPYTATRRDKSRKHVAAYCPGAHVNEVRGPTGLVLDVSPFAKG</sequence>
<organism evidence="1 2">
    <name type="scientific">Hygrophoropsis aurantiaca</name>
    <dbReference type="NCBI Taxonomy" id="72124"/>
    <lineage>
        <taxon>Eukaryota</taxon>
        <taxon>Fungi</taxon>
        <taxon>Dikarya</taxon>
        <taxon>Basidiomycota</taxon>
        <taxon>Agaricomycotina</taxon>
        <taxon>Agaricomycetes</taxon>
        <taxon>Agaricomycetidae</taxon>
        <taxon>Boletales</taxon>
        <taxon>Coniophorineae</taxon>
        <taxon>Hygrophoropsidaceae</taxon>
        <taxon>Hygrophoropsis</taxon>
    </lineage>
</organism>
<reference evidence="1" key="1">
    <citation type="journal article" date="2021" name="New Phytol.">
        <title>Evolutionary innovations through gain and loss of genes in the ectomycorrhizal Boletales.</title>
        <authorList>
            <person name="Wu G."/>
            <person name="Miyauchi S."/>
            <person name="Morin E."/>
            <person name="Kuo A."/>
            <person name="Drula E."/>
            <person name="Varga T."/>
            <person name="Kohler A."/>
            <person name="Feng B."/>
            <person name="Cao Y."/>
            <person name="Lipzen A."/>
            <person name="Daum C."/>
            <person name="Hundley H."/>
            <person name="Pangilinan J."/>
            <person name="Johnson J."/>
            <person name="Barry K."/>
            <person name="LaButti K."/>
            <person name="Ng V."/>
            <person name="Ahrendt S."/>
            <person name="Min B."/>
            <person name="Choi I.G."/>
            <person name="Park H."/>
            <person name="Plett J.M."/>
            <person name="Magnuson J."/>
            <person name="Spatafora J.W."/>
            <person name="Nagy L.G."/>
            <person name="Henrissat B."/>
            <person name="Grigoriev I.V."/>
            <person name="Yang Z.L."/>
            <person name="Xu J."/>
            <person name="Martin F.M."/>
        </authorList>
    </citation>
    <scope>NUCLEOTIDE SEQUENCE</scope>
    <source>
        <strain evidence="1">ATCC 28755</strain>
    </source>
</reference>
<name>A0ACB7ZV53_9AGAM</name>
<feature type="non-terminal residue" evidence="1">
    <location>
        <position position="1"/>
    </location>
</feature>
<evidence type="ECO:0000313" key="2">
    <source>
        <dbReference type="Proteomes" id="UP000790377"/>
    </source>
</evidence>
<gene>
    <name evidence="1" type="ORF">BJ138DRAFT_1166947</name>
</gene>
<evidence type="ECO:0000313" key="1">
    <source>
        <dbReference type="EMBL" id="KAH7904213.1"/>
    </source>
</evidence>
<accession>A0ACB7ZV53</accession>
<proteinExistence type="predicted"/>